<evidence type="ECO:0000313" key="13">
    <source>
        <dbReference type="EMBL" id="QFU96801.1"/>
    </source>
</evidence>
<comment type="catalytic activity">
    <reaction evidence="1 6">
        <text>Hydrolysis of terminal non-reducing beta-D-galactose residues in beta-D-galactosides.</text>
        <dbReference type="EC" id="3.2.1.23"/>
    </reaction>
</comment>
<evidence type="ECO:0000259" key="10">
    <source>
        <dbReference type="Pfam" id="PF02449"/>
    </source>
</evidence>
<dbReference type="InterPro" id="IPR029062">
    <property type="entry name" value="Class_I_gatase-like"/>
</dbReference>
<dbReference type="KEGG" id="lxl:KDY119_00291"/>
<feature type="domain" description="Beta-galactosidase C-terminal" evidence="12">
    <location>
        <begin position="639"/>
        <end position="693"/>
    </location>
</feature>
<dbReference type="InterPro" id="IPR003476">
    <property type="entry name" value="Glyco_hydro_42"/>
</dbReference>
<evidence type="ECO:0000259" key="11">
    <source>
        <dbReference type="Pfam" id="PF08532"/>
    </source>
</evidence>
<dbReference type="Gene3D" id="3.40.50.880">
    <property type="match status" value="1"/>
</dbReference>
<dbReference type="PANTHER" id="PTHR36447">
    <property type="entry name" value="BETA-GALACTOSIDASE GANA"/>
    <property type="match status" value="1"/>
</dbReference>
<dbReference type="AlphaFoldDB" id="A0A5P9Q5Y8"/>
<gene>
    <name evidence="13" type="primary">bgaB</name>
    <name evidence="13" type="ORF">KDY119_00291</name>
</gene>
<proteinExistence type="inferred from homology"/>
<evidence type="ECO:0000256" key="5">
    <source>
        <dbReference type="ARBA" id="ARBA00023295"/>
    </source>
</evidence>
<evidence type="ECO:0000256" key="1">
    <source>
        <dbReference type="ARBA" id="ARBA00001412"/>
    </source>
</evidence>
<feature type="binding site" evidence="8">
    <location>
        <position position="340"/>
    </location>
    <ligand>
        <name>substrate</name>
    </ligand>
</feature>
<dbReference type="Pfam" id="PF02449">
    <property type="entry name" value="Glyco_hydro_42"/>
    <property type="match status" value="1"/>
</dbReference>
<evidence type="ECO:0000259" key="12">
    <source>
        <dbReference type="Pfam" id="PF08533"/>
    </source>
</evidence>
<evidence type="ECO:0000313" key="14">
    <source>
        <dbReference type="Proteomes" id="UP000326702"/>
    </source>
</evidence>
<dbReference type="Pfam" id="PF08533">
    <property type="entry name" value="Glyco_hydro_42C"/>
    <property type="match status" value="1"/>
</dbReference>
<feature type="binding site" evidence="8">
    <location>
        <position position="175"/>
    </location>
    <ligand>
        <name>substrate</name>
    </ligand>
</feature>
<dbReference type="CDD" id="cd03143">
    <property type="entry name" value="A4_beta-galactosidase_middle_domain"/>
    <property type="match status" value="1"/>
</dbReference>
<dbReference type="PANTHER" id="PTHR36447:SF1">
    <property type="entry name" value="BETA-GALACTOSIDASE GANA"/>
    <property type="match status" value="1"/>
</dbReference>
<reference evidence="13 14" key="1">
    <citation type="submission" date="2019-10" db="EMBL/GenBank/DDBJ databases">
        <title>Genome sequence of Luteimicrobium xylanilyticum HY-24.</title>
        <authorList>
            <person name="Kim D.Y."/>
            <person name="Park H.-Y."/>
        </authorList>
    </citation>
    <scope>NUCLEOTIDE SEQUENCE [LARGE SCALE GENOMIC DNA]</scope>
    <source>
        <strain evidence="13 14">HY-24</strain>
    </source>
</reference>
<comment type="similarity">
    <text evidence="2 6">Belongs to the glycosyl hydrolase 42 family.</text>
</comment>
<dbReference type="InterPro" id="IPR013738">
    <property type="entry name" value="Beta_galactosidase_Trimer"/>
</dbReference>
<sequence length="696" mass="75482">MADHPAARTTPSSAAPGPGADAATVSVWAQGLDGIAYGGDYNPEQWPEDVWAEDVALMREAGVTFATVGVFSWVLVEPEEGVFDFAWLDRLVDLLHANGIRVVLGTPTAVPPAWFYRSHPDARVVTRDGVPLGFGSRGMVSPSAPAYRAAATRVARALAERYGTHPALALWHVHNEYGVPVAEDYSEHALHAFRDWLRARYGTLDELNARWGTTFWGQRYGDWEEVGLPAAAASVINPAERLDFARFSDHQLRACFVAERDAIRAHSDVPVTTNFMAFACESTDLWQWGREVDVVSNDHYLDAADPRNQVTLAQAADLTRSVAQGRPWFLMEHSTSAVNWQPRNVAKQPGELRRNSLQHIARGADAVGFFQWRASRSGAEKFHSAMLPHAGTGSRVWREVVEFGTDLERLAEVRGSRVRSRVAVLWDQESAWAQGLEWRPSVDVDAAERTAAWYRALWDDHVTVDFAHPSNDLASYALVVAPASYLLTADDAANLTRYVADGGTLVVSYFSGIVDEHDAVHAGGYGAPLRAALGLTVEEFAPLRAGDAVRVTWADDGGSHHELVADTWTDHLALEGADVVASYADGPAAGGPAVTRHAHGRGHGWYVSTRLDDDGLRAVLSAAYRDAGLTPGGANLGRDVEVVVRAGAEHDFTFVLNHGTEPASVPVTGDELLTGTPVDGWLKVPAGEVAVVRSSH</sequence>
<evidence type="ECO:0000256" key="6">
    <source>
        <dbReference type="PIRNR" id="PIRNR001084"/>
    </source>
</evidence>
<protein>
    <recommendedName>
        <fullName evidence="3 6">Beta-galactosidase</fullName>
        <shortName evidence="6">Beta-gal</shortName>
        <ecNumber evidence="3 6">3.2.1.23</ecNumber>
    </recommendedName>
</protein>
<dbReference type="GO" id="GO:0009341">
    <property type="term" value="C:beta-galactosidase complex"/>
    <property type="evidence" value="ECO:0007669"/>
    <property type="project" value="InterPro"/>
</dbReference>
<dbReference type="GO" id="GO:0004565">
    <property type="term" value="F:beta-galactosidase activity"/>
    <property type="evidence" value="ECO:0007669"/>
    <property type="project" value="UniProtKB-EC"/>
</dbReference>
<feature type="domain" description="Beta-galactosidase trimerisation" evidence="11">
    <location>
        <begin position="421"/>
        <end position="629"/>
    </location>
</feature>
<dbReference type="InterPro" id="IPR013780">
    <property type="entry name" value="Glyco_hydro_b"/>
</dbReference>
<dbReference type="RefSeq" id="WP_153021833.1">
    <property type="nucleotide sequence ID" value="NZ_BAABIH010000013.1"/>
</dbReference>
<keyword evidence="5 6" id="KW-0326">Glycosidase</keyword>
<keyword evidence="14" id="KW-1185">Reference proteome</keyword>
<dbReference type="Gene3D" id="3.20.20.80">
    <property type="entry name" value="Glycosidases"/>
    <property type="match status" value="1"/>
</dbReference>
<dbReference type="EMBL" id="CP045529">
    <property type="protein sequence ID" value="QFU96801.1"/>
    <property type="molecule type" value="Genomic_DNA"/>
</dbReference>
<dbReference type="GO" id="GO:0006012">
    <property type="term" value="P:galactose metabolic process"/>
    <property type="evidence" value="ECO:0007669"/>
    <property type="project" value="InterPro"/>
</dbReference>
<dbReference type="InterPro" id="IPR017853">
    <property type="entry name" value="GH"/>
</dbReference>
<feature type="binding site" evidence="8">
    <location>
        <position position="137"/>
    </location>
    <ligand>
        <name>substrate</name>
    </ligand>
</feature>
<feature type="domain" description="Glycoside hydrolase family 42 N-terminal" evidence="10">
    <location>
        <begin position="40"/>
        <end position="409"/>
    </location>
</feature>
<evidence type="ECO:0000256" key="9">
    <source>
        <dbReference type="SAM" id="MobiDB-lite"/>
    </source>
</evidence>
<evidence type="ECO:0000256" key="3">
    <source>
        <dbReference type="ARBA" id="ARBA00012756"/>
    </source>
</evidence>
<feature type="active site" description="Nucleophile" evidence="7">
    <location>
        <position position="332"/>
    </location>
</feature>
<dbReference type="Gene3D" id="2.60.40.1180">
    <property type="entry name" value="Golgi alpha-mannosidase II"/>
    <property type="match status" value="1"/>
</dbReference>
<dbReference type="SUPFAM" id="SSF51445">
    <property type="entry name" value="(Trans)glycosidases"/>
    <property type="match status" value="1"/>
</dbReference>
<feature type="region of interest" description="Disordered" evidence="9">
    <location>
        <begin position="1"/>
        <end position="21"/>
    </location>
</feature>
<dbReference type="InterPro" id="IPR013739">
    <property type="entry name" value="Beta_galactosidase_C"/>
</dbReference>
<name>A0A5P9Q5Y8_9MICO</name>
<accession>A0A5P9Q5Y8</accession>
<dbReference type="Pfam" id="PF08532">
    <property type="entry name" value="Glyco_hydro_42M"/>
    <property type="match status" value="1"/>
</dbReference>
<evidence type="ECO:0000256" key="7">
    <source>
        <dbReference type="PIRSR" id="PIRSR001084-1"/>
    </source>
</evidence>
<dbReference type="PIRSF" id="PIRSF001084">
    <property type="entry name" value="B-galactosidase"/>
    <property type="match status" value="1"/>
</dbReference>
<evidence type="ECO:0000256" key="8">
    <source>
        <dbReference type="PIRSR" id="PIRSR001084-2"/>
    </source>
</evidence>
<dbReference type="OrthoDB" id="9800974at2"/>
<dbReference type="InterPro" id="IPR013529">
    <property type="entry name" value="Glyco_hydro_42_N"/>
</dbReference>
<organism evidence="13 14">
    <name type="scientific">Luteimicrobium xylanilyticum</name>
    <dbReference type="NCBI Taxonomy" id="1133546"/>
    <lineage>
        <taxon>Bacteria</taxon>
        <taxon>Bacillati</taxon>
        <taxon>Actinomycetota</taxon>
        <taxon>Actinomycetes</taxon>
        <taxon>Micrococcales</taxon>
        <taxon>Luteimicrobium</taxon>
    </lineage>
</organism>
<evidence type="ECO:0000256" key="4">
    <source>
        <dbReference type="ARBA" id="ARBA00022801"/>
    </source>
</evidence>
<feature type="active site" description="Proton donor" evidence="7">
    <location>
        <position position="176"/>
    </location>
</feature>
<dbReference type="SUPFAM" id="SSF52317">
    <property type="entry name" value="Class I glutamine amidotransferase-like"/>
    <property type="match status" value="1"/>
</dbReference>
<evidence type="ECO:0000256" key="2">
    <source>
        <dbReference type="ARBA" id="ARBA00005940"/>
    </source>
</evidence>
<dbReference type="Proteomes" id="UP000326702">
    <property type="component" value="Chromosome"/>
</dbReference>
<feature type="compositionally biased region" description="Low complexity" evidence="9">
    <location>
        <begin position="7"/>
        <end position="21"/>
    </location>
</feature>
<dbReference type="EC" id="3.2.1.23" evidence="3 6"/>
<keyword evidence="4 6" id="KW-0378">Hydrolase</keyword>